<keyword evidence="4" id="KW-0175">Coiled coil</keyword>
<dbReference type="InterPro" id="IPR051201">
    <property type="entry name" value="Chloro_Bact_Ser_Proteases"/>
</dbReference>
<reference evidence="7" key="1">
    <citation type="submission" date="2020-07" db="EMBL/GenBank/DDBJ databases">
        <title>Huge and variable diversity of episymbiotic CPR bacteria and DPANN archaea in groundwater ecosystems.</title>
        <authorList>
            <person name="He C.Y."/>
            <person name="Keren R."/>
            <person name="Whittaker M."/>
            <person name="Farag I.F."/>
            <person name="Doudna J."/>
            <person name="Cate J.H.D."/>
            <person name="Banfield J.F."/>
        </authorList>
    </citation>
    <scope>NUCLEOTIDE SEQUENCE</scope>
    <source>
        <strain evidence="7">NC_groundwater_717_Ag_S-0.2um_59_8</strain>
    </source>
</reference>
<dbReference type="PROSITE" id="PS50006">
    <property type="entry name" value="FHA_DOMAIN"/>
    <property type="match status" value="1"/>
</dbReference>
<keyword evidence="5" id="KW-0472">Membrane</keyword>
<evidence type="ECO:0000256" key="4">
    <source>
        <dbReference type="SAM" id="Coils"/>
    </source>
</evidence>
<evidence type="ECO:0000256" key="3">
    <source>
        <dbReference type="ARBA" id="ARBA00022801"/>
    </source>
</evidence>
<sequence>MAATFIHLSGSKRGTVETRGEEHIKIGSGEECDFRFDLQRDPLVAALHAEIRFENCEYSLSDKGRGTFVNNRMAPEIILQDGDIIEFGEGGPKVRFRIRPEDQPCKPFRDICADCFDRTILGGKNRLVAFPSFFKTMLQEVYREASWKVRVSVFSILFLMIASIVGSPLFLYKSYVDRLHYEKSLLRLSGEMQSDRLSQKELEKRLLEAREQLTHYRTETEAALTRLRQERDRLETQLKDSTDLAEQGDARIRDLESQLSVATRKIHDLEREEKAGESVIQRDMGGVAFLEVVYTFEDQAGRRIRFSRVDSSGEPVRDAAGEAPVSVEGKGPIVSIRSSGTGFLVRAGEILTNRHVAEPWWEDQGAKPFIDSGFRPVSILSRAFFPGIKEPFPLRTHRLSDKADVALLRFDQKGVKLPVLNLDSSPGAAIVGRPVILIGYPTGVEALLARVDPATLRKMIETQGSRVNEIINELSQQGLIRPLATWGHVSDVRPHQLTYDALTTSGGSGSPIVNTRGKVIGINHAVLVSFTGSNFGIPIRFGLELMDQR</sequence>
<feature type="domain" description="FHA" evidence="6">
    <location>
        <begin position="24"/>
        <end position="74"/>
    </location>
</feature>
<dbReference type="Gene3D" id="2.60.200.20">
    <property type="match status" value="1"/>
</dbReference>
<dbReference type="InterPro" id="IPR043504">
    <property type="entry name" value="Peptidase_S1_PA_chymotrypsin"/>
</dbReference>
<dbReference type="PANTHER" id="PTHR43343:SF3">
    <property type="entry name" value="PROTEASE DO-LIKE 8, CHLOROPLASTIC"/>
    <property type="match status" value="1"/>
</dbReference>
<comment type="caution">
    <text evidence="7">The sequence shown here is derived from an EMBL/GenBank/DDBJ whole genome shotgun (WGS) entry which is preliminary data.</text>
</comment>
<protein>
    <submittedName>
        <fullName evidence="7">Trypsin-like peptidase domain-containing protein</fullName>
    </submittedName>
</protein>
<comment type="similarity">
    <text evidence="1">Belongs to the peptidase S1C family.</text>
</comment>
<keyword evidence="5" id="KW-1133">Transmembrane helix</keyword>
<name>A0A932GQ87_UNCTE</name>
<keyword evidence="3" id="KW-0378">Hydrolase</keyword>
<organism evidence="7 8">
    <name type="scientific">Tectimicrobiota bacterium</name>
    <dbReference type="NCBI Taxonomy" id="2528274"/>
    <lineage>
        <taxon>Bacteria</taxon>
        <taxon>Pseudomonadati</taxon>
        <taxon>Nitrospinota/Tectimicrobiota group</taxon>
        <taxon>Candidatus Tectimicrobiota</taxon>
    </lineage>
</organism>
<dbReference type="CDD" id="cd00060">
    <property type="entry name" value="FHA"/>
    <property type="match status" value="1"/>
</dbReference>
<evidence type="ECO:0000256" key="1">
    <source>
        <dbReference type="ARBA" id="ARBA00010541"/>
    </source>
</evidence>
<dbReference type="GO" id="GO:0006508">
    <property type="term" value="P:proteolysis"/>
    <property type="evidence" value="ECO:0007669"/>
    <property type="project" value="UniProtKB-KW"/>
</dbReference>
<evidence type="ECO:0000256" key="5">
    <source>
        <dbReference type="SAM" id="Phobius"/>
    </source>
</evidence>
<dbReference type="AlphaFoldDB" id="A0A932GQ87"/>
<dbReference type="PANTHER" id="PTHR43343">
    <property type="entry name" value="PEPTIDASE S12"/>
    <property type="match status" value="1"/>
</dbReference>
<dbReference type="InterPro" id="IPR009003">
    <property type="entry name" value="Peptidase_S1_PA"/>
</dbReference>
<gene>
    <name evidence="7" type="ORF">HYY65_07855</name>
</gene>
<dbReference type="Pfam" id="PF13365">
    <property type="entry name" value="Trypsin_2"/>
    <property type="match status" value="1"/>
</dbReference>
<keyword evidence="2" id="KW-0645">Protease</keyword>
<feature type="transmembrane region" description="Helical" evidence="5">
    <location>
        <begin position="151"/>
        <end position="172"/>
    </location>
</feature>
<evidence type="ECO:0000313" key="8">
    <source>
        <dbReference type="Proteomes" id="UP000741360"/>
    </source>
</evidence>
<dbReference type="SUPFAM" id="SSF50494">
    <property type="entry name" value="Trypsin-like serine proteases"/>
    <property type="match status" value="1"/>
</dbReference>
<feature type="coiled-coil region" evidence="4">
    <location>
        <begin position="192"/>
        <end position="272"/>
    </location>
</feature>
<dbReference type="SUPFAM" id="SSF49879">
    <property type="entry name" value="SMAD/FHA domain"/>
    <property type="match status" value="1"/>
</dbReference>
<proteinExistence type="inferred from homology"/>
<dbReference type="GO" id="GO:0008233">
    <property type="term" value="F:peptidase activity"/>
    <property type="evidence" value="ECO:0007669"/>
    <property type="project" value="UniProtKB-KW"/>
</dbReference>
<accession>A0A932GQ87</accession>
<keyword evidence="5" id="KW-0812">Transmembrane</keyword>
<dbReference type="InterPro" id="IPR000253">
    <property type="entry name" value="FHA_dom"/>
</dbReference>
<dbReference type="Proteomes" id="UP000741360">
    <property type="component" value="Unassembled WGS sequence"/>
</dbReference>
<evidence type="ECO:0000313" key="7">
    <source>
        <dbReference type="EMBL" id="MBI3014955.1"/>
    </source>
</evidence>
<dbReference type="InterPro" id="IPR008984">
    <property type="entry name" value="SMAD_FHA_dom_sf"/>
</dbReference>
<evidence type="ECO:0000256" key="2">
    <source>
        <dbReference type="ARBA" id="ARBA00022670"/>
    </source>
</evidence>
<dbReference type="Gene3D" id="2.40.10.10">
    <property type="entry name" value="Trypsin-like serine proteases"/>
    <property type="match status" value="2"/>
</dbReference>
<dbReference type="EMBL" id="JACPSX010000149">
    <property type="protein sequence ID" value="MBI3014955.1"/>
    <property type="molecule type" value="Genomic_DNA"/>
</dbReference>
<evidence type="ECO:0000259" key="6">
    <source>
        <dbReference type="PROSITE" id="PS50006"/>
    </source>
</evidence>
<dbReference type="Pfam" id="PF00498">
    <property type="entry name" value="FHA"/>
    <property type="match status" value="1"/>
</dbReference>